<dbReference type="GO" id="GO:0016462">
    <property type="term" value="F:pyrophosphatase activity"/>
    <property type="evidence" value="ECO:0007669"/>
    <property type="project" value="InterPro"/>
</dbReference>
<name>A0A3L6DJM1_MAIZE</name>
<dbReference type="CDD" id="cd04666">
    <property type="entry name" value="NUDIX_DIPP2_like_Nudt4"/>
    <property type="match status" value="1"/>
</dbReference>
<protein>
    <submittedName>
        <fullName evidence="3">Nudix hydrolase 16, mitochondrial</fullName>
    </submittedName>
</protein>
<comment type="caution">
    <text evidence="3">The sequence shown here is derived from an EMBL/GenBank/DDBJ whole genome shotgun (WGS) entry which is preliminary data.</text>
</comment>
<dbReference type="PANTHER" id="PTHR13500:SF0">
    <property type="entry name" value="NUCLEOLAR PRE-RIBOSOMAL-ASSOCIATED PROTEIN 1"/>
    <property type="match status" value="1"/>
</dbReference>
<evidence type="ECO:0000259" key="2">
    <source>
        <dbReference type="PROSITE" id="PS51462"/>
    </source>
</evidence>
<dbReference type="Proteomes" id="UP000251960">
    <property type="component" value="Chromosome 8"/>
</dbReference>
<reference evidence="3" key="1">
    <citation type="journal article" date="2018" name="Nat. Genet.">
        <title>Extensive intraspecific gene order and gene structural variations between Mo17 and other maize genomes.</title>
        <authorList>
            <person name="Sun S."/>
            <person name="Zhou Y."/>
            <person name="Chen J."/>
            <person name="Shi J."/>
            <person name="Zhao H."/>
            <person name="Zhao H."/>
            <person name="Song W."/>
            <person name="Zhang M."/>
            <person name="Cui Y."/>
            <person name="Dong X."/>
            <person name="Liu H."/>
            <person name="Ma X."/>
            <person name="Jiao Y."/>
            <person name="Wang B."/>
            <person name="Wei X."/>
            <person name="Stein J.C."/>
            <person name="Glaubitz J.C."/>
            <person name="Lu F."/>
            <person name="Yu G."/>
            <person name="Liang C."/>
            <person name="Fengler K."/>
            <person name="Li B."/>
            <person name="Rafalski A."/>
            <person name="Schnable P.S."/>
            <person name="Ware D.H."/>
            <person name="Buckler E.S."/>
            <person name="Lai J."/>
        </authorList>
    </citation>
    <scope>NUCLEOTIDE SEQUENCE [LARGE SCALE GENOMIC DNA]</scope>
    <source>
        <tissue evidence="3">Seedling</tissue>
    </source>
</reference>
<dbReference type="PROSITE" id="PS00893">
    <property type="entry name" value="NUDIX_BOX"/>
    <property type="match status" value="1"/>
</dbReference>
<dbReference type="EMBL" id="NCVQ01000009">
    <property type="protein sequence ID" value="PWZ08417.1"/>
    <property type="molecule type" value="Genomic_DNA"/>
</dbReference>
<dbReference type="Pfam" id="PF16201">
    <property type="entry name" value="NopRA1"/>
    <property type="match status" value="1"/>
</dbReference>
<dbReference type="InterPro" id="IPR000086">
    <property type="entry name" value="NUDIX_hydrolase_dom"/>
</dbReference>
<dbReference type="InterPro" id="IPR015797">
    <property type="entry name" value="NUDIX_hydrolase-like_dom_sf"/>
</dbReference>
<dbReference type="InterPro" id="IPR020084">
    <property type="entry name" value="NUDIX_hydrolase_CS"/>
</dbReference>
<dbReference type="InterPro" id="IPR032436">
    <property type="entry name" value="URB1_C"/>
</dbReference>
<feature type="domain" description="Nudix hydrolase" evidence="2">
    <location>
        <begin position="18"/>
        <end position="162"/>
    </location>
</feature>
<gene>
    <name evidence="3" type="primary">NUDT16_2</name>
    <name evidence="3" type="ORF">Zm00014a_007648</name>
</gene>
<proteinExistence type="predicted"/>
<dbReference type="InterPro" id="IPR039844">
    <property type="entry name" value="URB1"/>
</dbReference>
<organism evidence="3">
    <name type="scientific">Zea mays</name>
    <name type="common">Maize</name>
    <dbReference type="NCBI Taxonomy" id="4577"/>
    <lineage>
        <taxon>Eukaryota</taxon>
        <taxon>Viridiplantae</taxon>
        <taxon>Streptophyta</taxon>
        <taxon>Embryophyta</taxon>
        <taxon>Tracheophyta</taxon>
        <taxon>Spermatophyta</taxon>
        <taxon>Magnoliopsida</taxon>
        <taxon>Liliopsida</taxon>
        <taxon>Poales</taxon>
        <taxon>Poaceae</taxon>
        <taxon>PACMAD clade</taxon>
        <taxon>Panicoideae</taxon>
        <taxon>Andropogonodae</taxon>
        <taxon>Andropogoneae</taxon>
        <taxon>Tripsacinae</taxon>
        <taxon>Zea</taxon>
    </lineage>
</organism>
<accession>A0A3L6DJM1</accession>
<evidence type="ECO:0000313" key="3">
    <source>
        <dbReference type="EMBL" id="PWZ08417.1"/>
    </source>
</evidence>
<dbReference type="SUPFAM" id="SSF55811">
    <property type="entry name" value="Nudix"/>
    <property type="match status" value="1"/>
</dbReference>
<dbReference type="Gene3D" id="3.90.79.10">
    <property type="entry name" value="Nucleoside Triphosphate Pyrophosphohydrolase"/>
    <property type="match status" value="1"/>
</dbReference>
<evidence type="ECO:0000256" key="1">
    <source>
        <dbReference type="ARBA" id="ARBA00022801"/>
    </source>
</evidence>
<dbReference type="PROSITE" id="PS51462">
    <property type="entry name" value="NUDIX"/>
    <property type="match status" value="1"/>
</dbReference>
<dbReference type="InterPro" id="IPR047198">
    <property type="entry name" value="DDP-like_NUDIX"/>
</dbReference>
<sequence length="381" mass="43312">MCDLVARTGRHLQRYENGRRLVAGCIPFRYMDINDGASDDEQKKLVEVLMISSQSGPGLLFPKGGWENDEAVEETAVREAIEEAGVRGDLVQLLGFYDFKSKQPEATCRAAIFALHVKEERASWPEQSTRQRSWLTVPEAAERSCYLMTVSSADDDPRDVGVMTREELKLDFSKSDTRNTENAEITKRRRVLFRENIPVDSKLCAKTSLLYCYKRSTRASVFSLEQLQWDNFADSFEVTSQKMDVQVYDPFFILRFSIHTLHMGYIEPAQFARLGLLAITLVSIASPDHELRMLGYECLGTFKKSLESIPLFPTLLQSSFVHFKAERLWMLRLLSAGSNLADDAKIYKRGRVLELALAFCSSPISDFESKVLVLKVLKKCV</sequence>
<dbReference type="PANTHER" id="PTHR13500">
    <property type="entry name" value="NUCLEOLAR PRERIBOSOMAL-ASSOCIATED PROTEIN 1"/>
    <property type="match status" value="1"/>
</dbReference>
<dbReference type="ExpressionAtlas" id="A0A3L6DJM1">
    <property type="expression patterns" value="baseline and differential"/>
</dbReference>
<dbReference type="AlphaFoldDB" id="A0A3L6DJM1"/>
<keyword evidence="1 3" id="KW-0378">Hydrolase</keyword>
<dbReference type="Pfam" id="PF00293">
    <property type="entry name" value="NUDIX"/>
    <property type="match status" value="1"/>
</dbReference>